<evidence type="ECO:0000313" key="3">
    <source>
        <dbReference type="Proteomes" id="UP001385809"/>
    </source>
</evidence>
<organism evidence="2 3">
    <name type="scientific">Actinomycetospora aurantiaca</name>
    <dbReference type="NCBI Taxonomy" id="3129233"/>
    <lineage>
        <taxon>Bacteria</taxon>
        <taxon>Bacillati</taxon>
        <taxon>Actinomycetota</taxon>
        <taxon>Actinomycetes</taxon>
        <taxon>Pseudonocardiales</taxon>
        <taxon>Pseudonocardiaceae</taxon>
        <taxon>Actinomycetospora</taxon>
    </lineage>
</organism>
<dbReference type="Proteomes" id="UP001385809">
    <property type="component" value="Unassembled WGS sequence"/>
</dbReference>
<protein>
    <submittedName>
        <fullName evidence="2">RNase A-like domain-containing protein</fullName>
    </submittedName>
</protein>
<dbReference type="InterPro" id="IPR041436">
    <property type="entry name" value="RNAse_A_bac"/>
</dbReference>
<gene>
    <name evidence="2" type="ORF">WCD74_03335</name>
</gene>
<keyword evidence="3" id="KW-1185">Reference proteome</keyword>
<accession>A0ABU8MIG3</accession>
<reference evidence="2 3" key="1">
    <citation type="submission" date="2024-03" db="EMBL/GenBank/DDBJ databases">
        <title>Actinomycetospora sp. OC33-EN08, a novel actinomycete isolated from wild orchid (Aerides multiflora).</title>
        <authorList>
            <person name="Suriyachadkun C."/>
        </authorList>
    </citation>
    <scope>NUCLEOTIDE SEQUENCE [LARGE SCALE GENOMIC DNA]</scope>
    <source>
        <strain evidence="2 3">OC33-EN08</strain>
    </source>
</reference>
<comment type="caution">
    <text evidence="2">The sequence shown here is derived from an EMBL/GenBank/DDBJ whole genome shotgun (WGS) entry which is preliminary data.</text>
</comment>
<dbReference type="CDD" id="cd20684">
    <property type="entry name" value="CdiA-CT_Yk_RNaseA-like"/>
    <property type="match status" value="1"/>
</dbReference>
<dbReference type="RefSeq" id="WP_337693394.1">
    <property type="nucleotide sequence ID" value="NZ_JBBEGN010000001.1"/>
</dbReference>
<proteinExistence type="predicted"/>
<dbReference type="Pfam" id="PF18431">
    <property type="entry name" value="RNAse_A_bac"/>
    <property type="match status" value="1"/>
</dbReference>
<sequence length="399" mass="41430">MQAAREGLAARGRAVTADWTGRAAPAALELVERQALELERAVDAVARSAPPLAVYAEALRDAQRDFALGEQMVREGEAARLATGSGATAVADAARDGAAQTIADGASAMQSAQERALEANEVAARALAEAAWALAGLVPASAPAPVVGRDGTFGDGLVKAVGDVSGEIVNSVSGLTTLLNPFSDAFGPAWASTWETVRATVTDPVGAGRAVVEGTVAPIGESYGTGGLDEAIGRTPAVLAGVIGTKGLTKLNKLRRLRGENQTPLAPGGGLQHHEEAGGHTLAPHKVHIGTDEQALFDRVQNAPRPIPSASSFFDRAIAERSVAENLAGNRGAIDDWLANTSARNQVVDFEHRQAVGISIDRSATSPADAVEVHRTRLVLRRDATQPDGFYVLTSYPQR</sequence>
<feature type="domain" description="Bacterial CdiA-CT RNAse A" evidence="1">
    <location>
        <begin position="279"/>
        <end position="397"/>
    </location>
</feature>
<dbReference type="EMBL" id="JBBEGN010000001">
    <property type="protein sequence ID" value="MEJ2866781.1"/>
    <property type="molecule type" value="Genomic_DNA"/>
</dbReference>
<name>A0ABU8MIG3_9PSEU</name>
<evidence type="ECO:0000259" key="1">
    <source>
        <dbReference type="Pfam" id="PF18431"/>
    </source>
</evidence>
<evidence type="ECO:0000313" key="2">
    <source>
        <dbReference type="EMBL" id="MEJ2866781.1"/>
    </source>
</evidence>